<dbReference type="InterPro" id="IPR003593">
    <property type="entry name" value="AAA+_ATPase"/>
</dbReference>
<dbReference type="Pfam" id="PF00664">
    <property type="entry name" value="ABC_membrane"/>
    <property type="match status" value="1"/>
</dbReference>
<dbReference type="GO" id="GO:0140359">
    <property type="term" value="F:ABC-type transporter activity"/>
    <property type="evidence" value="ECO:0007669"/>
    <property type="project" value="InterPro"/>
</dbReference>
<dbReference type="SMART" id="SM00382">
    <property type="entry name" value="AAA"/>
    <property type="match status" value="1"/>
</dbReference>
<evidence type="ECO:0000256" key="7">
    <source>
        <dbReference type="ARBA" id="ARBA00022989"/>
    </source>
</evidence>
<comment type="caution">
    <text evidence="13">The sequence shown here is derived from an EMBL/GenBank/DDBJ whole genome shotgun (WGS) entry which is preliminary data.</text>
</comment>
<feature type="transmembrane region" description="Helical" evidence="10">
    <location>
        <begin position="235"/>
        <end position="257"/>
    </location>
</feature>
<evidence type="ECO:0000313" key="13">
    <source>
        <dbReference type="EMBL" id="MBB5832744.1"/>
    </source>
</evidence>
<feature type="transmembrane region" description="Helical" evidence="10">
    <location>
        <begin position="82"/>
        <end position="106"/>
    </location>
</feature>
<dbReference type="GO" id="GO:0034040">
    <property type="term" value="F:ATPase-coupled lipid transmembrane transporter activity"/>
    <property type="evidence" value="ECO:0007669"/>
    <property type="project" value="TreeGrafter"/>
</dbReference>
<dbReference type="Pfam" id="PF00005">
    <property type="entry name" value="ABC_tran"/>
    <property type="match status" value="1"/>
</dbReference>
<dbReference type="PROSITE" id="PS00211">
    <property type="entry name" value="ABC_TRANSPORTER_1"/>
    <property type="match status" value="1"/>
</dbReference>
<dbReference type="InterPro" id="IPR036640">
    <property type="entry name" value="ABC1_TM_sf"/>
</dbReference>
<dbReference type="PROSITE" id="PS50929">
    <property type="entry name" value="ABC_TM1F"/>
    <property type="match status" value="1"/>
</dbReference>
<dbReference type="Proteomes" id="UP000588158">
    <property type="component" value="Unassembled WGS sequence"/>
</dbReference>
<feature type="transmembrane region" description="Helical" evidence="10">
    <location>
        <begin position="20"/>
        <end position="43"/>
    </location>
</feature>
<sequence length="545" mass="59311">MVTDVLVPLLGTDDRSTVILVLAFLVAAAFIIKNLSIIAIRWWSLGITNKASSAAQAELLRRYMSAPYVAHRRRSRGRIMQVLSGAAPATFNGILLGYITVVVYGLTVLMLALALLVMAPLASLAAIVVFGGAAALISGVLRPRAHRNGEEMLGLETDSWRILGPAIDGFRDARLFRREQYFTDRYARNRDDVARVGRSRGLLSELPKYVLEIVMVVGILVVAMILFATNDDSTGLGLLAMFAAASLRIVPALNIVVATYNGIVLSRPSLAMVVEELRELEQDEEFPVGEVRGEAQVVFPVADIQVRGLGFRYPDGTRNVLSDVTVTIPVGRSVALVGGSGAGKTTFADIVAGLLVATEGAVEVGGIDIAEHPREWLSQVAMVSQKVYLWDDSLRSLITFGQSPEEIDEDLLQEVVRQARLTEFVDELPEGLETRIGENGSRLSGGQAQRVGIARALYARPRILILDEATSALDNETEHRITETIETLHGEITVIVIAHRLSTVKNADEILYFSEGRLRSRGTMATLREQDPEFARLVALGSLTT</sequence>
<comment type="similarity">
    <text evidence="9">Belongs to the ABC transporter superfamily. Lipid exporter (TC 3.A.1.106) family.</text>
</comment>
<dbReference type="PROSITE" id="PS50893">
    <property type="entry name" value="ABC_TRANSPORTER_2"/>
    <property type="match status" value="1"/>
</dbReference>
<keyword evidence="7 10" id="KW-1133">Transmembrane helix</keyword>
<evidence type="ECO:0000256" key="3">
    <source>
        <dbReference type="ARBA" id="ARBA00022475"/>
    </source>
</evidence>
<dbReference type="GO" id="GO:0016887">
    <property type="term" value="F:ATP hydrolysis activity"/>
    <property type="evidence" value="ECO:0007669"/>
    <property type="project" value="InterPro"/>
</dbReference>
<keyword evidence="6 13" id="KW-0067">ATP-binding</keyword>
<evidence type="ECO:0000256" key="5">
    <source>
        <dbReference type="ARBA" id="ARBA00022741"/>
    </source>
</evidence>
<evidence type="ECO:0000313" key="14">
    <source>
        <dbReference type="Proteomes" id="UP000588158"/>
    </source>
</evidence>
<name>A0A841AI66_9MICO</name>
<dbReference type="GO" id="GO:0005886">
    <property type="term" value="C:plasma membrane"/>
    <property type="evidence" value="ECO:0007669"/>
    <property type="project" value="UniProtKB-SubCell"/>
</dbReference>
<evidence type="ECO:0000256" key="4">
    <source>
        <dbReference type="ARBA" id="ARBA00022692"/>
    </source>
</evidence>
<organism evidence="13 14">
    <name type="scientific">Brachybacterium aquaticum</name>
    <dbReference type="NCBI Taxonomy" id="1432564"/>
    <lineage>
        <taxon>Bacteria</taxon>
        <taxon>Bacillati</taxon>
        <taxon>Actinomycetota</taxon>
        <taxon>Actinomycetes</taxon>
        <taxon>Micrococcales</taxon>
        <taxon>Dermabacteraceae</taxon>
        <taxon>Brachybacterium</taxon>
    </lineage>
</organism>
<dbReference type="InterPro" id="IPR011527">
    <property type="entry name" value="ABC1_TM_dom"/>
</dbReference>
<evidence type="ECO:0000259" key="12">
    <source>
        <dbReference type="PROSITE" id="PS50929"/>
    </source>
</evidence>
<dbReference type="InterPro" id="IPR017871">
    <property type="entry name" value="ABC_transporter-like_CS"/>
</dbReference>
<evidence type="ECO:0000256" key="8">
    <source>
        <dbReference type="ARBA" id="ARBA00023136"/>
    </source>
</evidence>
<protein>
    <submittedName>
        <fullName evidence="13">ATP-binding cassette subfamily C protein</fullName>
    </submittedName>
</protein>
<evidence type="ECO:0000256" key="9">
    <source>
        <dbReference type="ARBA" id="ARBA00061644"/>
    </source>
</evidence>
<accession>A0A841AI66</accession>
<dbReference type="AlphaFoldDB" id="A0A841AI66"/>
<dbReference type="RefSeq" id="WP_184326016.1">
    <property type="nucleotide sequence ID" value="NZ_JACHLZ010000001.1"/>
</dbReference>
<dbReference type="InterPro" id="IPR027417">
    <property type="entry name" value="P-loop_NTPase"/>
</dbReference>
<dbReference type="FunFam" id="3.40.50.300:FF:000299">
    <property type="entry name" value="ABC transporter ATP-binding protein/permease"/>
    <property type="match status" value="1"/>
</dbReference>
<keyword evidence="4 10" id="KW-0812">Transmembrane</keyword>
<dbReference type="EMBL" id="JACHLZ010000001">
    <property type="protein sequence ID" value="MBB5832744.1"/>
    <property type="molecule type" value="Genomic_DNA"/>
</dbReference>
<dbReference type="PANTHER" id="PTHR24221:SF654">
    <property type="entry name" value="ATP-BINDING CASSETTE SUB-FAMILY B MEMBER 6"/>
    <property type="match status" value="1"/>
</dbReference>
<feature type="domain" description="ABC transmembrane type-1" evidence="12">
    <location>
        <begin position="1"/>
        <end position="265"/>
    </location>
</feature>
<comment type="subcellular location">
    <subcellularLocation>
        <location evidence="1">Cell membrane</location>
        <topology evidence="1">Multi-pass membrane protein</topology>
    </subcellularLocation>
</comment>
<dbReference type="SUPFAM" id="SSF52540">
    <property type="entry name" value="P-loop containing nucleoside triphosphate hydrolases"/>
    <property type="match status" value="1"/>
</dbReference>
<keyword evidence="5" id="KW-0547">Nucleotide-binding</keyword>
<dbReference type="Gene3D" id="1.20.1560.10">
    <property type="entry name" value="ABC transporter type 1, transmembrane domain"/>
    <property type="match status" value="1"/>
</dbReference>
<keyword evidence="8 10" id="KW-0472">Membrane</keyword>
<evidence type="ECO:0000256" key="10">
    <source>
        <dbReference type="SAM" id="Phobius"/>
    </source>
</evidence>
<feature type="transmembrane region" description="Helical" evidence="10">
    <location>
        <begin position="112"/>
        <end position="137"/>
    </location>
</feature>
<dbReference type="GO" id="GO:0005524">
    <property type="term" value="F:ATP binding"/>
    <property type="evidence" value="ECO:0007669"/>
    <property type="project" value="UniProtKB-KW"/>
</dbReference>
<dbReference type="InterPro" id="IPR039421">
    <property type="entry name" value="Type_1_exporter"/>
</dbReference>
<keyword evidence="3" id="KW-1003">Cell membrane</keyword>
<evidence type="ECO:0000256" key="6">
    <source>
        <dbReference type="ARBA" id="ARBA00022840"/>
    </source>
</evidence>
<keyword evidence="2" id="KW-0813">Transport</keyword>
<dbReference type="Gene3D" id="3.40.50.300">
    <property type="entry name" value="P-loop containing nucleotide triphosphate hydrolases"/>
    <property type="match status" value="1"/>
</dbReference>
<keyword evidence="14" id="KW-1185">Reference proteome</keyword>
<evidence type="ECO:0000256" key="1">
    <source>
        <dbReference type="ARBA" id="ARBA00004651"/>
    </source>
</evidence>
<dbReference type="SUPFAM" id="SSF90123">
    <property type="entry name" value="ABC transporter transmembrane region"/>
    <property type="match status" value="1"/>
</dbReference>
<dbReference type="InterPro" id="IPR003439">
    <property type="entry name" value="ABC_transporter-like_ATP-bd"/>
</dbReference>
<gene>
    <name evidence="13" type="ORF">HNR70_002557</name>
</gene>
<dbReference type="PANTHER" id="PTHR24221">
    <property type="entry name" value="ATP-BINDING CASSETTE SUB-FAMILY B"/>
    <property type="match status" value="1"/>
</dbReference>
<reference evidence="13 14" key="1">
    <citation type="submission" date="2020-08" db="EMBL/GenBank/DDBJ databases">
        <title>Sequencing the genomes of 1000 actinobacteria strains.</title>
        <authorList>
            <person name="Klenk H.-P."/>
        </authorList>
    </citation>
    <scope>NUCLEOTIDE SEQUENCE [LARGE SCALE GENOMIC DNA]</scope>
    <source>
        <strain evidence="13 14">DSM 28796</strain>
    </source>
</reference>
<proteinExistence type="inferred from homology"/>
<feature type="domain" description="ABC transporter" evidence="11">
    <location>
        <begin position="304"/>
        <end position="540"/>
    </location>
</feature>
<evidence type="ECO:0000259" key="11">
    <source>
        <dbReference type="PROSITE" id="PS50893"/>
    </source>
</evidence>
<feature type="transmembrane region" description="Helical" evidence="10">
    <location>
        <begin position="209"/>
        <end position="229"/>
    </location>
</feature>
<evidence type="ECO:0000256" key="2">
    <source>
        <dbReference type="ARBA" id="ARBA00022448"/>
    </source>
</evidence>